<organism evidence="1 2">
    <name type="scientific">Bradyrhizobium japonicum</name>
    <dbReference type="NCBI Taxonomy" id="375"/>
    <lineage>
        <taxon>Bacteria</taxon>
        <taxon>Pseudomonadati</taxon>
        <taxon>Pseudomonadota</taxon>
        <taxon>Alphaproteobacteria</taxon>
        <taxon>Hyphomicrobiales</taxon>
        <taxon>Nitrobacteraceae</taxon>
        <taxon>Bradyrhizobium</taxon>
    </lineage>
</organism>
<dbReference type="AlphaFoldDB" id="A0A0A3Y4U3"/>
<dbReference type="RefSeq" id="WP_039146957.1">
    <property type="nucleotide sequence ID" value="NZ_CP081350.1"/>
</dbReference>
<sequence length="135" mass="15295">MLRLGGECYAFFPVMDREDITAPPMPKPGIVQHEESFEVVKADGSVEFVYFDENPGRRVINGRLSKEAAFARAQELLKVVDDPHLRPSLCRSGLQLSSRQSRGLPGRLDAPERICRQFSRMLPEHIDPSTCKLRK</sequence>
<proteinExistence type="predicted"/>
<dbReference type="EMBL" id="JRPN01000001">
    <property type="protein sequence ID" value="KGT81752.1"/>
    <property type="molecule type" value="Genomic_DNA"/>
</dbReference>
<protein>
    <submittedName>
        <fullName evidence="1">Uncharacterized protein</fullName>
    </submittedName>
</protein>
<evidence type="ECO:0000313" key="1">
    <source>
        <dbReference type="EMBL" id="KGT81752.1"/>
    </source>
</evidence>
<comment type="caution">
    <text evidence="1">The sequence shown here is derived from an EMBL/GenBank/DDBJ whole genome shotgun (WGS) entry which is preliminary data.</text>
</comment>
<name>A0A0A3Y4U3_BRAJP</name>
<evidence type="ECO:0000313" key="2">
    <source>
        <dbReference type="Proteomes" id="UP000030377"/>
    </source>
</evidence>
<gene>
    <name evidence="1" type="ORF">MA20_03290</name>
</gene>
<accession>A0A0A3Y4U3</accession>
<dbReference type="Proteomes" id="UP000030377">
    <property type="component" value="Unassembled WGS sequence"/>
</dbReference>
<reference evidence="1 2" key="1">
    <citation type="submission" date="2014-09" db="EMBL/GenBank/DDBJ databases">
        <title>Draft genome of Bradyrhizobium japonicum Is-34.</title>
        <authorList>
            <person name="Tsurumaru H."/>
            <person name="Yamakawa T."/>
            <person name="Hashimoto S."/>
            <person name="Okizaki K."/>
            <person name="Kanesaki Y."/>
            <person name="Yoshikawa H."/>
            <person name="Yajima S."/>
        </authorList>
    </citation>
    <scope>NUCLEOTIDE SEQUENCE [LARGE SCALE GENOMIC DNA]</scope>
    <source>
        <strain evidence="1 2">Is-34</strain>
    </source>
</reference>